<evidence type="ECO:0000313" key="9">
    <source>
        <dbReference type="Proteomes" id="UP000184522"/>
    </source>
</evidence>
<dbReference type="PANTHER" id="PTHR33452">
    <property type="entry name" value="OXIDOREDUCTASE CATD-RELATED"/>
    <property type="match status" value="1"/>
</dbReference>
<keyword evidence="6 7" id="KW-0472">Membrane</keyword>
<keyword evidence="4 7" id="KW-0812">Transmembrane</keyword>
<reference evidence="9" key="1">
    <citation type="submission" date="2016-11" db="EMBL/GenBank/DDBJ databases">
        <authorList>
            <person name="Varghese N."/>
            <person name="Submissions S."/>
        </authorList>
    </citation>
    <scope>NUCLEOTIDE SEQUENCE [LARGE SCALE GENOMIC DNA]</scope>
    <source>
        <strain evidence="9">DSM 25330</strain>
    </source>
</reference>
<keyword evidence="3" id="KW-1003">Cell membrane</keyword>
<evidence type="ECO:0000256" key="7">
    <source>
        <dbReference type="SAM" id="Phobius"/>
    </source>
</evidence>
<feature type="transmembrane region" description="Helical" evidence="7">
    <location>
        <begin position="47"/>
        <end position="66"/>
    </location>
</feature>
<dbReference type="RefSeq" id="WP_317048461.1">
    <property type="nucleotide sequence ID" value="NZ_FQWS01000002.1"/>
</dbReference>
<comment type="similarity">
    <text evidence="2">Belongs to the DoxX family.</text>
</comment>
<dbReference type="PANTHER" id="PTHR33452:SF1">
    <property type="entry name" value="INNER MEMBRANE PROTEIN YPHA-RELATED"/>
    <property type="match status" value="1"/>
</dbReference>
<dbReference type="Pfam" id="PF07681">
    <property type="entry name" value="DoxX"/>
    <property type="match status" value="1"/>
</dbReference>
<dbReference type="Proteomes" id="UP000184522">
    <property type="component" value="Unassembled WGS sequence"/>
</dbReference>
<keyword evidence="5 7" id="KW-1133">Transmembrane helix</keyword>
<evidence type="ECO:0000256" key="5">
    <source>
        <dbReference type="ARBA" id="ARBA00022989"/>
    </source>
</evidence>
<accession>A0A1M5TND9</accession>
<dbReference type="EMBL" id="FQWS01000002">
    <property type="protein sequence ID" value="SHH52171.1"/>
    <property type="molecule type" value="Genomic_DNA"/>
</dbReference>
<comment type="subcellular location">
    <subcellularLocation>
        <location evidence="1">Cell membrane</location>
        <topology evidence="1">Multi-pass membrane protein</topology>
    </subcellularLocation>
</comment>
<evidence type="ECO:0000313" key="8">
    <source>
        <dbReference type="EMBL" id="SHH52171.1"/>
    </source>
</evidence>
<name>A0A1M5TND9_9FLAO</name>
<dbReference type="InterPro" id="IPR032808">
    <property type="entry name" value="DoxX"/>
</dbReference>
<keyword evidence="9" id="KW-1185">Reference proteome</keyword>
<sequence length="127" mass="13469">MKTNYNDLALLIHRVGFSALMLINHGIPKLDKLNGPIEFADPLGIGATASLILCLVGEVLAPVLIIFGIKTKFAAIPAAITMAVAAFIVHGSDPLARKEMALLYLIAFVVIFLAGPGKFSVDGRKGR</sequence>
<dbReference type="AlphaFoldDB" id="A0A1M5TND9"/>
<feature type="transmembrane region" description="Helical" evidence="7">
    <location>
        <begin position="101"/>
        <end position="121"/>
    </location>
</feature>
<proteinExistence type="inferred from homology"/>
<evidence type="ECO:0000256" key="2">
    <source>
        <dbReference type="ARBA" id="ARBA00006679"/>
    </source>
</evidence>
<gene>
    <name evidence="8" type="ORF">SAMN05444148_2221</name>
</gene>
<evidence type="ECO:0000256" key="1">
    <source>
        <dbReference type="ARBA" id="ARBA00004651"/>
    </source>
</evidence>
<evidence type="ECO:0000256" key="4">
    <source>
        <dbReference type="ARBA" id="ARBA00022692"/>
    </source>
</evidence>
<protein>
    <submittedName>
        <fullName evidence="8">Putative oxidoreductase</fullName>
    </submittedName>
</protein>
<evidence type="ECO:0000256" key="3">
    <source>
        <dbReference type="ARBA" id="ARBA00022475"/>
    </source>
</evidence>
<dbReference type="GO" id="GO:0005886">
    <property type="term" value="C:plasma membrane"/>
    <property type="evidence" value="ECO:0007669"/>
    <property type="project" value="UniProtKB-SubCell"/>
</dbReference>
<dbReference type="InterPro" id="IPR051907">
    <property type="entry name" value="DoxX-like_oxidoreductase"/>
</dbReference>
<feature type="transmembrane region" description="Helical" evidence="7">
    <location>
        <begin position="73"/>
        <end position="89"/>
    </location>
</feature>
<organism evidence="8 9">
    <name type="scientific">Winogradskyella jejuensis</name>
    <dbReference type="NCBI Taxonomy" id="1089305"/>
    <lineage>
        <taxon>Bacteria</taxon>
        <taxon>Pseudomonadati</taxon>
        <taxon>Bacteroidota</taxon>
        <taxon>Flavobacteriia</taxon>
        <taxon>Flavobacteriales</taxon>
        <taxon>Flavobacteriaceae</taxon>
        <taxon>Winogradskyella</taxon>
    </lineage>
</organism>
<dbReference type="STRING" id="1089305.SAMN05444148_2221"/>
<evidence type="ECO:0000256" key="6">
    <source>
        <dbReference type="ARBA" id="ARBA00023136"/>
    </source>
</evidence>